<dbReference type="Pfam" id="PF00248">
    <property type="entry name" value="Aldo_ket_red"/>
    <property type="match status" value="1"/>
</dbReference>
<dbReference type="InterPro" id="IPR020471">
    <property type="entry name" value="AKR"/>
</dbReference>
<organism evidence="3 4">
    <name type="scientific">Robbsia betulipollinis</name>
    <dbReference type="NCBI Taxonomy" id="2981849"/>
    <lineage>
        <taxon>Bacteria</taxon>
        <taxon>Pseudomonadati</taxon>
        <taxon>Pseudomonadota</taxon>
        <taxon>Betaproteobacteria</taxon>
        <taxon>Burkholderiales</taxon>
        <taxon>Burkholderiaceae</taxon>
        <taxon>Robbsia</taxon>
    </lineage>
</organism>
<evidence type="ECO:0000259" key="2">
    <source>
        <dbReference type="Pfam" id="PF00248"/>
    </source>
</evidence>
<sequence length="326" mass="36218">MDYVKLGRTGLDVSRLCLGCMSYGVPERGPHPWSLPEEQSRPFIKQALEAGINFFDTANVYSDGTSEEIVGRALKDFARRDEIVLATKVHGRMHPGPNGAGLSRKAIMAEIDASLRRLGTDYIDLYQIHRWDPATPIEETMEALHDVVKAGKARHIGASSMYAWQFSKALHVAETHNWTRFATMQNYVNLLYREEEREMLPLCESEGIGVIPWSPMARGRLTRDWDTKSARSETDTFGNTLYANTEDADRRVVERVAEIAAARGVPRAQVALAWVLQKSAITAPIVGATKANHLDDAIAALSLRLTSEEITALEAPYVPHAVTGFK</sequence>
<dbReference type="PRINTS" id="PR00069">
    <property type="entry name" value="ALDKETRDTASE"/>
</dbReference>
<proteinExistence type="predicted"/>
<comment type="caution">
    <text evidence="3">The sequence shown here is derived from an EMBL/GenBank/DDBJ whole genome shotgun (WGS) entry which is preliminary data.</text>
</comment>
<reference evidence="3" key="1">
    <citation type="submission" date="2022-11" db="EMBL/GenBank/DDBJ databases">
        <title>Robbsia betulipollinis sp. nov., isolated from pollen of birch (Betula pendula).</title>
        <authorList>
            <person name="Shi H."/>
            <person name="Ambika Manirajan B."/>
            <person name="Ratering S."/>
            <person name="Geissler-Plaum R."/>
            <person name="Schnell S."/>
        </authorList>
    </citation>
    <scope>NUCLEOTIDE SEQUENCE</scope>
    <source>
        <strain evidence="3">Bb-Pol-6</strain>
    </source>
</reference>
<dbReference type="PANTHER" id="PTHR43364:SF4">
    <property type="entry name" value="NAD(P)-LINKED OXIDOREDUCTASE SUPERFAMILY PROTEIN"/>
    <property type="match status" value="1"/>
</dbReference>
<accession>A0ABT3ZN90</accession>
<gene>
    <name evidence="3" type="ORF">OVY01_12155</name>
</gene>
<dbReference type="SUPFAM" id="SSF51430">
    <property type="entry name" value="NAD(P)-linked oxidoreductase"/>
    <property type="match status" value="1"/>
</dbReference>
<evidence type="ECO:0000313" key="3">
    <source>
        <dbReference type="EMBL" id="MCY0387976.1"/>
    </source>
</evidence>
<dbReference type="RefSeq" id="WP_267847838.1">
    <property type="nucleotide sequence ID" value="NZ_JAPMXC010000002.1"/>
</dbReference>
<name>A0ABT3ZN90_9BURK</name>
<dbReference type="EMBL" id="JAPMXC010000002">
    <property type="protein sequence ID" value="MCY0387976.1"/>
    <property type="molecule type" value="Genomic_DNA"/>
</dbReference>
<dbReference type="InterPro" id="IPR036812">
    <property type="entry name" value="NAD(P)_OxRdtase_dom_sf"/>
</dbReference>
<evidence type="ECO:0000313" key="4">
    <source>
        <dbReference type="Proteomes" id="UP001082899"/>
    </source>
</evidence>
<dbReference type="InterPro" id="IPR050523">
    <property type="entry name" value="AKR_Detox_Biosynth"/>
</dbReference>
<protein>
    <submittedName>
        <fullName evidence="3">Aldo/keto reductase</fullName>
    </submittedName>
</protein>
<dbReference type="PANTHER" id="PTHR43364">
    <property type="entry name" value="NADH-SPECIFIC METHYLGLYOXAL REDUCTASE-RELATED"/>
    <property type="match status" value="1"/>
</dbReference>
<keyword evidence="1" id="KW-0560">Oxidoreductase</keyword>
<dbReference type="Gene3D" id="3.20.20.100">
    <property type="entry name" value="NADP-dependent oxidoreductase domain"/>
    <property type="match status" value="1"/>
</dbReference>
<dbReference type="InterPro" id="IPR023210">
    <property type="entry name" value="NADP_OxRdtase_dom"/>
</dbReference>
<dbReference type="Proteomes" id="UP001082899">
    <property type="component" value="Unassembled WGS sequence"/>
</dbReference>
<dbReference type="CDD" id="cd19079">
    <property type="entry name" value="AKR_EcYajO-like"/>
    <property type="match status" value="1"/>
</dbReference>
<evidence type="ECO:0000256" key="1">
    <source>
        <dbReference type="ARBA" id="ARBA00023002"/>
    </source>
</evidence>
<feature type="domain" description="NADP-dependent oxidoreductase" evidence="2">
    <location>
        <begin position="15"/>
        <end position="315"/>
    </location>
</feature>
<keyword evidence="4" id="KW-1185">Reference proteome</keyword>